<proteinExistence type="predicted"/>
<dbReference type="GO" id="GO:0050832">
    <property type="term" value="P:defense response to fungus"/>
    <property type="evidence" value="ECO:0007669"/>
    <property type="project" value="TreeGrafter"/>
</dbReference>
<dbReference type="GO" id="GO:2000022">
    <property type="term" value="P:regulation of jasmonic acid mediated signaling pathway"/>
    <property type="evidence" value="ECO:0007669"/>
    <property type="project" value="InterPro"/>
</dbReference>
<dbReference type="GO" id="GO:0005737">
    <property type="term" value="C:cytoplasm"/>
    <property type="evidence" value="ECO:0007669"/>
    <property type="project" value="TreeGrafter"/>
</dbReference>
<gene>
    <name evidence="1" type="ORF">RJ641_026746</name>
</gene>
<organism evidence="1 2">
    <name type="scientific">Dillenia turbinata</name>
    <dbReference type="NCBI Taxonomy" id="194707"/>
    <lineage>
        <taxon>Eukaryota</taxon>
        <taxon>Viridiplantae</taxon>
        <taxon>Streptophyta</taxon>
        <taxon>Embryophyta</taxon>
        <taxon>Tracheophyta</taxon>
        <taxon>Spermatophyta</taxon>
        <taxon>Magnoliopsida</taxon>
        <taxon>eudicotyledons</taxon>
        <taxon>Gunneridae</taxon>
        <taxon>Pentapetalae</taxon>
        <taxon>Dilleniales</taxon>
        <taxon>Dilleniaceae</taxon>
        <taxon>Dillenia</taxon>
    </lineage>
</organism>
<protein>
    <submittedName>
        <fullName evidence="1">Uncharacterized protein</fullName>
    </submittedName>
</protein>
<dbReference type="Proteomes" id="UP001370490">
    <property type="component" value="Unassembled WGS sequence"/>
</dbReference>
<dbReference type="InterPro" id="IPR044292">
    <property type="entry name" value="NPR"/>
</dbReference>
<keyword evidence="2" id="KW-1185">Reference proteome</keyword>
<dbReference type="AlphaFoldDB" id="A0AAN8ZHI8"/>
<dbReference type="GO" id="GO:0042742">
    <property type="term" value="P:defense response to bacterium"/>
    <property type="evidence" value="ECO:0007669"/>
    <property type="project" value="TreeGrafter"/>
</dbReference>
<evidence type="ECO:0000313" key="1">
    <source>
        <dbReference type="EMBL" id="KAK6941369.1"/>
    </source>
</evidence>
<comment type="caution">
    <text evidence="1">The sequence shown here is derived from an EMBL/GenBank/DDBJ whole genome shotgun (WGS) entry which is preliminary data.</text>
</comment>
<dbReference type="PANTHER" id="PTHR46475:SF1">
    <property type="entry name" value="REGULATORY PROTEIN NPR2"/>
    <property type="match status" value="1"/>
</dbReference>
<reference evidence="1 2" key="1">
    <citation type="submission" date="2023-12" db="EMBL/GenBank/DDBJ databases">
        <title>A high-quality genome assembly for Dillenia turbinata (Dilleniales).</title>
        <authorList>
            <person name="Chanderbali A."/>
        </authorList>
    </citation>
    <scope>NUCLEOTIDE SEQUENCE [LARGE SCALE GENOMIC DNA]</scope>
    <source>
        <strain evidence="1">LSX21</strain>
        <tissue evidence="1">Leaf</tissue>
    </source>
</reference>
<dbReference type="GO" id="GO:0005634">
    <property type="term" value="C:nucleus"/>
    <property type="evidence" value="ECO:0007669"/>
    <property type="project" value="TreeGrafter"/>
</dbReference>
<accession>A0AAN8ZHI8</accession>
<dbReference type="GO" id="GO:2000031">
    <property type="term" value="P:regulation of salicylic acid mediated signaling pathway"/>
    <property type="evidence" value="ECO:0007669"/>
    <property type="project" value="InterPro"/>
</dbReference>
<dbReference type="GO" id="GO:0009862">
    <property type="term" value="P:systemic acquired resistance, salicylic acid mediated signaling pathway"/>
    <property type="evidence" value="ECO:0007669"/>
    <property type="project" value="InterPro"/>
</dbReference>
<sequence>MYGGRVRELPTGVCVCVDECSNAASRPHVYFLVEALHASFTFQISELVAVFRHILEILDKVAPDDLLVILSVANICSSACERLLA</sequence>
<name>A0AAN8ZHI8_9MAGN</name>
<evidence type="ECO:0000313" key="2">
    <source>
        <dbReference type="Proteomes" id="UP001370490"/>
    </source>
</evidence>
<dbReference type="EMBL" id="JBAMMX010000004">
    <property type="protein sequence ID" value="KAK6941369.1"/>
    <property type="molecule type" value="Genomic_DNA"/>
</dbReference>
<dbReference type="PANTHER" id="PTHR46475">
    <property type="entry name" value="REGULATORY PROTEIN NPR3"/>
    <property type="match status" value="1"/>
</dbReference>